<sequence>MSVLLFILERLIMQKNDIFEGKVIDYTHDGLGVVKIDNFPIFIKDVIEGEVIEFKIIKLKKNLGYGKVLNIIESSKNRIDGIPKTSGANLVHMNYEEQLKFKKKKVQNVMDKALGKDYVEVLETLGMEDGYHYRNKSVIPVQKVNGEVKMGYYKPRSHDVVNIEKCFIQYDEHNVLMNKLRSLISELNLSVYDENNHSGAIRHIMFRTNTVKSEIMVGIVVKEKFNKLDEFVEKISKLDDRIVSIMLNINDKKTNVIFGDKTEKLFGQDYITDTLDGIEFKISLRSFYQVNPVQTEVLYSKALELAELKETDTIIDAYCGIGTISLFAAKKVKKVYGIEIVEAAVLDARENAKNNNIENAEFLLGKSEDVIKKLISQNIKLDAVIVDPPRKGCEESFLRDLASMGIEKIVYVSCNPSTLARDMEIMRSLGYKLGAVQPVDMFPGTYHVEAVTLLERNN</sequence>
<evidence type="ECO:0000256" key="3">
    <source>
        <dbReference type="ARBA" id="ARBA00022679"/>
    </source>
</evidence>
<dbReference type="InterPro" id="IPR030390">
    <property type="entry name" value="MeTrfase_TrmA_AS"/>
</dbReference>
<evidence type="ECO:0000256" key="4">
    <source>
        <dbReference type="ARBA" id="ARBA00022691"/>
    </source>
</evidence>
<keyword evidence="1" id="KW-0408">Iron</keyword>
<comment type="caution">
    <text evidence="8">The sequence shown here is derived from an EMBL/GenBank/DDBJ whole genome shotgun (WGS) entry which is preliminary data.</text>
</comment>
<evidence type="ECO:0000256" key="5">
    <source>
        <dbReference type="ARBA" id="ARBA00023014"/>
    </source>
</evidence>
<dbReference type="Gene3D" id="3.40.50.150">
    <property type="entry name" value="Vaccinia Virus protein VP39"/>
    <property type="match status" value="1"/>
</dbReference>
<organism evidence="8 9">
    <name type="scientific">Gemella haemolysans M341</name>
    <dbReference type="NCBI Taxonomy" id="562981"/>
    <lineage>
        <taxon>Bacteria</taxon>
        <taxon>Bacillati</taxon>
        <taxon>Bacillota</taxon>
        <taxon>Bacilli</taxon>
        <taxon>Bacillales</taxon>
        <taxon>Gemellaceae</taxon>
        <taxon>Gemella</taxon>
    </lineage>
</organism>
<dbReference type="SUPFAM" id="SSF50249">
    <property type="entry name" value="Nucleic acid-binding proteins"/>
    <property type="match status" value="1"/>
</dbReference>
<keyword evidence="5" id="KW-0411">Iron-sulfur</keyword>
<dbReference type="Proteomes" id="UP000004773">
    <property type="component" value="Unassembled WGS sequence"/>
</dbReference>
<accession>A0AA87DRK3</accession>
<dbReference type="CDD" id="cd02440">
    <property type="entry name" value="AdoMet_MTases"/>
    <property type="match status" value="1"/>
</dbReference>
<dbReference type="Pfam" id="PF05958">
    <property type="entry name" value="tRNA_U5-meth_tr"/>
    <property type="match status" value="1"/>
</dbReference>
<feature type="binding site" evidence="6">
    <location>
        <position position="289"/>
    </location>
    <ligand>
        <name>S-adenosyl-L-methionine</name>
        <dbReference type="ChEBI" id="CHEBI:59789"/>
    </ligand>
</feature>
<evidence type="ECO:0000313" key="8">
    <source>
        <dbReference type="EMBL" id="EGF85776.1"/>
    </source>
</evidence>
<keyword evidence="2 6" id="KW-0489">Methyltransferase</keyword>
<evidence type="ECO:0000313" key="9">
    <source>
        <dbReference type="Proteomes" id="UP000004773"/>
    </source>
</evidence>
<dbReference type="AlphaFoldDB" id="A0AA87DRK3"/>
<dbReference type="FunFam" id="3.40.50.150:FF:000009">
    <property type="entry name" value="23S rRNA (Uracil(1939)-C(5))-methyltransferase RlmD"/>
    <property type="match status" value="1"/>
</dbReference>
<keyword evidence="4 6" id="KW-0949">S-adenosyl-L-methionine</keyword>
<feature type="binding site" evidence="6">
    <location>
        <position position="387"/>
    </location>
    <ligand>
        <name>S-adenosyl-L-methionine</name>
        <dbReference type="ChEBI" id="CHEBI:59789"/>
    </ligand>
</feature>
<dbReference type="PANTHER" id="PTHR11061">
    <property type="entry name" value="RNA M5U METHYLTRANSFERASE"/>
    <property type="match status" value="1"/>
</dbReference>
<dbReference type="InterPro" id="IPR029063">
    <property type="entry name" value="SAM-dependent_MTases_sf"/>
</dbReference>
<keyword evidence="1" id="KW-0004">4Fe-4S</keyword>
<dbReference type="NCBIfam" id="TIGR00479">
    <property type="entry name" value="rumA"/>
    <property type="match status" value="1"/>
</dbReference>
<evidence type="ECO:0000256" key="2">
    <source>
        <dbReference type="ARBA" id="ARBA00022603"/>
    </source>
</evidence>
<evidence type="ECO:0000256" key="6">
    <source>
        <dbReference type="PROSITE-ProRule" id="PRU01024"/>
    </source>
</evidence>
<protein>
    <submittedName>
        <fullName evidence="8">23S rRNA (Uracil-5-)-methyltransferase RumA</fullName>
    </submittedName>
</protein>
<dbReference type="PROSITE" id="PS51687">
    <property type="entry name" value="SAM_MT_RNA_M5U"/>
    <property type="match status" value="1"/>
</dbReference>
<dbReference type="InterPro" id="IPR010280">
    <property type="entry name" value="U5_MeTrfase_fam"/>
</dbReference>
<keyword evidence="1" id="KW-0479">Metal-binding</keyword>
<dbReference type="PROSITE" id="PS01230">
    <property type="entry name" value="TRMA_1"/>
    <property type="match status" value="1"/>
</dbReference>
<reference evidence="8 9" key="1">
    <citation type="submission" date="2011-03" db="EMBL/GenBank/DDBJ databases">
        <title>The Genome Sequence of Gemella haemolysans M341.</title>
        <authorList>
            <consortium name="The Broad Institute Genome Sequencing Platform"/>
            <consortium name="The Broad Institute Genome Sequencing Center for Infectious Disease"/>
            <person name="Earl A."/>
            <person name="Ward D."/>
            <person name="Feldgarden M."/>
            <person name="Gevers D."/>
            <person name="Sibley C.D."/>
            <person name="Field T.R."/>
            <person name="Grinwis M."/>
            <person name="Eshaghurshan C.S."/>
            <person name="Surette M.G."/>
            <person name="Young S.K."/>
            <person name="Zeng Q."/>
            <person name="Gargeya S."/>
            <person name="Fitzgerald M."/>
            <person name="Haas B."/>
            <person name="Abouelleil A."/>
            <person name="Alvarado L."/>
            <person name="Arachchi H.M."/>
            <person name="Berlin A."/>
            <person name="Brown A."/>
            <person name="Chapman S.B."/>
            <person name="Chen Z."/>
            <person name="Dunbar C."/>
            <person name="Freedman E."/>
            <person name="Gearin G."/>
            <person name="Gellesch M."/>
            <person name="Goldberg J."/>
            <person name="Griggs A."/>
            <person name="Gujja S."/>
            <person name="Heilman E.R."/>
            <person name="Heiman D."/>
            <person name="Howarth C."/>
            <person name="Larson L."/>
            <person name="Lui A."/>
            <person name="MacDonald P.J.P."/>
            <person name="Mehta T."/>
            <person name="Montmayeur A."/>
            <person name="Murphy C."/>
            <person name="Neiman D."/>
            <person name="Pearson M."/>
            <person name="Priest M."/>
            <person name="Roberts A."/>
            <person name="Saif S."/>
            <person name="Shea T."/>
            <person name="Shenoy N."/>
            <person name="Sisk P."/>
            <person name="Stolte C."/>
            <person name="Sykes S."/>
            <person name="White J."/>
            <person name="Yandava C."/>
            <person name="Wortman J."/>
            <person name="Nusbaum C."/>
            <person name="Birren B."/>
        </authorList>
    </citation>
    <scope>NUCLEOTIDE SEQUENCE [LARGE SCALE GENOMIC DNA]</scope>
    <source>
        <strain evidence="8 9">M341</strain>
    </source>
</reference>
<feature type="active site" description="Nucleophile" evidence="6">
    <location>
        <position position="414"/>
    </location>
</feature>
<dbReference type="InterPro" id="IPR012340">
    <property type="entry name" value="NA-bd_OB-fold"/>
</dbReference>
<dbReference type="EMBL" id="ACRO01000006">
    <property type="protein sequence ID" value="EGF85776.1"/>
    <property type="molecule type" value="Genomic_DNA"/>
</dbReference>
<feature type="binding site" evidence="6">
    <location>
        <position position="318"/>
    </location>
    <ligand>
        <name>S-adenosyl-L-methionine</name>
        <dbReference type="ChEBI" id="CHEBI:59789"/>
    </ligand>
</feature>
<dbReference type="FunFam" id="2.40.50.1070:FF:000003">
    <property type="entry name" value="23S rRNA (Uracil-5-)-methyltransferase RumA"/>
    <property type="match status" value="1"/>
</dbReference>
<keyword evidence="3 6" id="KW-0808">Transferase</keyword>
<dbReference type="GO" id="GO:0070041">
    <property type="term" value="F:rRNA (uridine-C5-)-methyltransferase activity"/>
    <property type="evidence" value="ECO:0007669"/>
    <property type="project" value="TreeGrafter"/>
</dbReference>
<evidence type="ECO:0000256" key="7">
    <source>
        <dbReference type="PROSITE-ProRule" id="PRU10015"/>
    </source>
</evidence>
<dbReference type="Gene3D" id="2.40.50.140">
    <property type="entry name" value="Nucleic acid-binding proteins"/>
    <property type="match status" value="1"/>
</dbReference>
<dbReference type="PANTHER" id="PTHR11061:SF30">
    <property type="entry name" value="TRNA (URACIL(54)-C(5))-METHYLTRANSFERASE"/>
    <property type="match status" value="1"/>
</dbReference>
<dbReference type="SUPFAM" id="SSF53335">
    <property type="entry name" value="S-adenosyl-L-methionine-dependent methyltransferases"/>
    <property type="match status" value="1"/>
</dbReference>
<dbReference type="GO" id="GO:0070475">
    <property type="term" value="P:rRNA base methylation"/>
    <property type="evidence" value="ECO:0007669"/>
    <property type="project" value="TreeGrafter"/>
</dbReference>
<feature type="active site" evidence="7">
    <location>
        <position position="414"/>
    </location>
</feature>
<evidence type="ECO:0000256" key="1">
    <source>
        <dbReference type="ARBA" id="ARBA00022485"/>
    </source>
</evidence>
<feature type="binding site" evidence="6">
    <location>
        <position position="339"/>
    </location>
    <ligand>
        <name>S-adenosyl-L-methionine</name>
        <dbReference type="ChEBI" id="CHEBI:59789"/>
    </ligand>
</feature>
<name>A0AA87DRK3_9BACL</name>
<proteinExistence type="inferred from homology"/>
<dbReference type="Gene3D" id="2.40.50.1070">
    <property type="match status" value="1"/>
</dbReference>
<dbReference type="GO" id="GO:0051539">
    <property type="term" value="F:4 iron, 4 sulfur cluster binding"/>
    <property type="evidence" value="ECO:0007669"/>
    <property type="project" value="UniProtKB-KW"/>
</dbReference>
<gene>
    <name evidence="8" type="ORF">HMPREF0428_00618</name>
</gene>
<comment type="similarity">
    <text evidence="6">Belongs to the class I-like SAM-binding methyltransferase superfamily. RNA M5U methyltransferase family.</text>
</comment>